<name>A0A4V0YZ83_KTERU</name>
<dbReference type="EMBL" id="CP035758">
    <property type="protein sequence ID" value="QBD78821.1"/>
    <property type="molecule type" value="Genomic_DNA"/>
</dbReference>
<gene>
    <name evidence="1" type="ORF">EPA93_23680</name>
</gene>
<dbReference type="AlphaFoldDB" id="A0A4V0YZ83"/>
<dbReference type="RefSeq" id="WP_129889874.1">
    <property type="nucleotide sequence ID" value="NZ_CP035758.1"/>
</dbReference>
<accession>A0A4V0YZ83</accession>
<dbReference type="Proteomes" id="UP000290365">
    <property type="component" value="Chromosome"/>
</dbReference>
<evidence type="ECO:0000313" key="2">
    <source>
        <dbReference type="Proteomes" id="UP000290365"/>
    </source>
</evidence>
<evidence type="ECO:0000313" key="1">
    <source>
        <dbReference type="EMBL" id="QBD78821.1"/>
    </source>
</evidence>
<reference evidence="1 2" key="1">
    <citation type="submission" date="2019-01" db="EMBL/GenBank/DDBJ databases">
        <title>Ktedonosporobacter rubrisoli SCAWS-G2.</title>
        <authorList>
            <person name="Huang Y."/>
            <person name="Yan B."/>
        </authorList>
    </citation>
    <scope>NUCLEOTIDE SEQUENCE [LARGE SCALE GENOMIC DNA]</scope>
    <source>
        <strain evidence="1 2">SCAWS-G2</strain>
    </source>
</reference>
<keyword evidence="2" id="KW-1185">Reference proteome</keyword>
<protein>
    <submittedName>
        <fullName evidence="1">Uncharacterized protein</fullName>
    </submittedName>
</protein>
<sequence>MNEQHNQTSWRILADRFIWSDENALPLIPEEISDEELQKYLYTYHKDKISIEEIKTLRAKDVKDQ</sequence>
<dbReference type="KEGG" id="kbs:EPA93_23680"/>
<organism evidence="1 2">
    <name type="scientific">Ktedonosporobacter rubrisoli</name>
    <dbReference type="NCBI Taxonomy" id="2509675"/>
    <lineage>
        <taxon>Bacteria</taxon>
        <taxon>Bacillati</taxon>
        <taxon>Chloroflexota</taxon>
        <taxon>Ktedonobacteria</taxon>
        <taxon>Ktedonobacterales</taxon>
        <taxon>Ktedonosporobacteraceae</taxon>
        <taxon>Ktedonosporobacter</taxon>
    </lineage>
</organism>
<proteinExistence type="predicted"/>